<sequence length="142" mass="15995">RDKASPDVLVGEDGIVKLVVVKEGECTHCSTRLTEWYRTTTNSLLLSNDIGTWSAINRHLVLDYKNVWLRRADLNGLNLKVAVQQWQLVGSGAGQAALHVWQIAHAYSWIQEDMCFKVISVLCIGTPRRRLIKQTCSHPLIS</sequence>
<organism evidence="1 2">
    <name type="scientific">Timema podura</name>
    <name type="common">Walking stick</name>
    <dbReference type="NCBI Taxonomy" id="61482"/>
    <lineage>
        <taxon>Eukaryota</taxon>
        <taxon>Metazoa</taxon>
        <taxon>Ecdysozoa</taxon>
        <taxon>Arthropoda</taxon>
        <taxon>Hexapoda</taxon>
        <taxon>Insecta</taxon>
        <taxon>Pterygota</taxon>
        <taxon>Neoptera</taxon>
        <taxon>Polyneoptera</taxon>
        <taxon>Phasmatodea</taxon>
        <taxon>Timematodea</taxon>
        <taxon>Timematoidea</taxon>
        <taxon>Timematidae</taxon>
        <taxon>Timema</taxon>
    </lineage>
</organism>
<name>A0ABN7NEA5_TIMPD</name>
<dbReference type="Proteomes" id="UP001153148">
    <property type="component" value="Unassembled WGS sequence"/>
</dbReference>
<dbReference type="EMBL" id="CAJPIN010001044">
    <property type="protein sequence ID" value="CAG2054173.1"/>
    <property type="molecule type" value="Genomic_DNA"/>
</dbReference>
<evidence type="ECO:0000313" key="1">
    <source>
        <dbReference type="EMBL" id="CAG2054173.1"/>
    </source>
</evidence>
<comment type="caution">
    <text evidence="1">The sequence shown here is derived from an EMBL/GenBank/DDBJ whole genome shotgun (WGS) entry which is preliminary data.</text>
</comment>
<keyword evidence="2" id="KW-1185">Reference proteome</keyword>
<proteinExistence type="predicted"/>
<feature type="non-terminal residue" evidence="1">
    <location>
        <position position="142"/>
    </location>
</feature>
<protein>
    <submittedName>
        <fullName evidence="1">Uncharacterized protein</fullName>
    </submittedName>
</protein>
<gene>
    <name evidence="1" type="ORF">TPAB3V08_LOCUS1206</name>
</gene>
<accession>A0ABN7NEA5</accession>
<evidence type="ECO:0000313" key="2">
    <source>
        <dbReference type="Proteomes" id="UP001153148"/>
    </source>
</evidence>
<feature type="non-terminal residue" evidence="1">
    <location>
        <position position="1"/>
    </location>
</feature>
<reference evidence="1" key="1">
    <citation type="submission" date="2021-03" db="EMBL/GenBank/DDBJ databases">
        <authorList>
            <person name="Tran Van P."/>
        </authorList>
    </citation>
    <scope>NUCLEOTIDE SEQUENCE</scope>
</reference>